<comment type="caution">
    <text evidence="4">The sequence shown here is derived from an EMBL/GenBank/DDBJ whole genome shotgun (WGS) entry which is preliminary data.</text>
</comment>
<keyword evidence="3" id="KW-0472">Membrane</keyword>
<reference evidence="4" key="1">
    <citation type="submission" date="2022-05" db="EMBL/GenBank/DDBJ databases">
        <authorList>
            <person name="Park J.-S."/>
        </authorList>
    </citation>
    <scope>NUCLEOTIDE SEQUENCE</scope>
    <source>
        <strain evidence="4">2012CJ41-6</strain>
    </source>
</reference>
<accession>A0ABT0Q0P8</accession>
<evidence type="ECO:0000256" key="3">
    <source>
        <dbReference type="ARBA" id="ARBA00022989"/>
    </source>
</evidence>
<sequence>MDLSLSSFTFDGQHPSHYRDRLGVIEERDLNYDNRYDFHTLFYDCYFDPQVGEVILICPSLMNFRRLVEQAAFSLDGTDVQIKAIDALSRGNVIRFQSPSGHPAELTITHELFSGAVAVNALHTDVFAGKNVLYAISKDNKLEWIRDWLIYYVREHGANAVVIYDNHSTAYSMDELKETLASVEGIEASAVVRAWFPFGPGGGGKTNFKSKFLHLTMVELGRRRLLSEARAVLNVDIDELVYSRSGASIFDATMASRQGYVRIDGCWAFADPPRDGQLIRHADHQFIRRDSGKAKMNRKYCVAPQGPLKGHLWLTHRIISRRDPTDPDFGFWHFRRISNNWDYNREDFDADLMKVDPRLTETMSRVYGTAPKTPARPKPDAEEISERRAETPLLITAMKNEGPYILEWVAYHRAIGFEQFLVYTNDCSDGTDLILDRMAELGLLTHERNEVLRRGPQKSALKYAFDHPATARADWILVSDVDEFLNIKIGEGKLDDLLNAVPEADVIPVTWRLFSNNGRVDFSDRLVIEDYTDAELSVENGGQERRFVKSLFRPRPEITRFGTHGPVHEPEDFATLRWVAPDGGVVDPETCTRPRARFAYSVAQINHYATRSVDSYLVKRDRGRVNHYREVMGIEYWTKMNRGGQKDTSINRWIDPTRAEMARIAQDRKLADLLQASTGWHRQRIADLRAQPEYEALRSEILGASAPAIAE</sequence>
<dbReference type="PANTHER" id="PTHR21461">
    <property type="entry name" value="GLYCOSYLTRANSFERASE FAMILY 92 PROTEIN"/>
    <property type="match status" value="1"/>
</dbReference>
<protein>
    <submittedName>
        <fullName evidence="4">Glycosyltransferase family 2 protein</fullName>
    </submittedName>
</protein>
<evidence type="ECO:0000256" key="1">
    <source>
        <dbReference type="ARBA" id="ARBA00004167"/>
    </source>
</evidence>
<dbReference type="Pfam" id="PF13704">
    <property type="entry name" value="Glyco_tranf_2_4"/>
    <property type="match status" value="1"/>
</dbReference>
<comment type="subcellular location">
    <subcellularLocation>
        <location evidence="1">Membrane</location>
        <topology evidence="1">Single-pass membrane protein</topology>
    </subcellularLocation>
</comment>
<keyword evidence="2" id="KW-0812">Transmembrane</keyword>
<keyword evidence="5" id="KW-1185">Reference proteome</keyword>
<evidence type="ECO:0000313" key="4">
    <source>
        <dbReference type="EMBL" id="MCL6282763.1"/>
    </source>
</evidence>
<dbReference type="RefSeq" id="WP_249707188.1">
    <property type="nucleotide sequence ID" value="NZ_JAMFMB010000004.1"/>
</dbReference>
<dbReference type="EMBL" id="JAMFMB010000004">
    <property type="protein sequence ID" value="MCL6282763.1"/>
    <property type="molecule type" value="Genomic_DNA"/>
</dbReference>
<evidence type="ECO:0000256" key="2">
    <source>
        <dbReference type="ARBA" id="ARBA00022692"/>
    </source>
</evidence>
<organism evidence="4 5">
    <name type="scientific">Ruegeria spongiae</name>
    <dbReference type="NCBI Taxonomy" id="2942209"/>
    <lineage>
        <taxon>Bacteria</taxon>
        <taxon>Pseudomonadati</taxon>
        <taxon>Pseudomonadota</taxon>
        <taxon>Alphaproteobacteria</taxon>
        <taxon>Rhodobacterales</taxon>
        <taxon>Roseobacteraceae</taxon>
        <taxon>Ruegeria</taxon>
    </lineage>
</organism>
<dbReference type="Proteomes" id="UP001203880">
    <property type="component" value="Unassembled WGS sequence"/>
</dbReference>
<name>A0ABT0Q0P8_9RHOB</name>
<gene>
    <name evidence="4" type="ORF">M3P21_04395</name>
</gene>
<keyword evidence="3" id="KW-1133">Transmembrane helix</keyword>
<dbReference type="PANTHER" id="PTHR21461:SF69">
    <property type="entry name" value="GLYCOSYLTRANSFERASE FAMILY 92 PROTEIN"/>
    <property type="match status" value="1"/>
</dbReference>
<evidence type="ECO:0000313" key="5">
    <source>
        <dbReference type="Proteomes" id="UP001203880"/>
    </source>
</evidence>
<proteinExistence type="predicted"/>